<dbReference type="NCBIfam" id="TIGR00176">
    <property type="entry name" value="mobB"/>
    <property type="match status" value="1"/>
</dbReference>
<evidence type="ECO:0000313" key="3">
    <source>
        <dbReference type="Proteomes" id="UP000265816"/>
    </source>
</evidence>
<dbReference type="EMBL" id="QWVT01000019">
    <property type="protein sequence ID" value="RID84556.1"/>
    <property type="molecule type" value="Genomic_DNA"/>
</dbReference>
<keyword evidence="3" id="KW-1185">Reference proteome</keyword>
<dbReference type="OrthoDB" id="9786803at2"/>
<dbReference type="SUPFAM" id="SSF52540">
    <property type="entry name" value="P-loop containing nucleoside triphosphate hydrolases"/>
    <property type="match status" value="1"/>
</dbReference>
<accession>A0A398BA27</accession>
<dbReference type="Gene3D" id="3.40.50.300">
    <property type="entry name" value="P-loop containing nucleotide triphosphate hydrolases"/>
    <property type="match status" value="1"/>
</dbReference>
<dbReference type="RefSeq" id="WP_119113059.1">
    <property type="nucleotide sequence ID" value="NZ_CBCSEO010000001.1"/>
</dbReference>
<dbReference type="AlphaFoldDB" id="A0A398BA27"/>
<organism evidence="2 3">
    <name type="scientific">Mesobacillus zeae</name>
    <dbReference type="NCBI Taxonomy" id="1917180"/>
    <lineage>
        <taxon>Bacteria</taxon>
        <taxon>Bacillati</taxon>
        <taxon>Bacillota</taxon>
        <taxon>Bacilli</taxon>
        <taxon>Bacillales</taxon>
        <taxon>Bacillaceae</taxon>
        <taxon>Mesobacillus</taxon>
    </lineage>
</organism>
<gene>
    <name evidence="2" type="primary">mobB</name>
    <name evidence="2" type="ORF">D1970_11715</name>
</gene>
<comment type="caution">
    <text evidence="2">The sequence shown here is derived from an EMBL/GenBank/DDBJ whole genome shotgun (WGS) entry which is preliminary data.</text>
</comment>
<feature type="domain" description="Molybdopterin-guanine dinucleotide biosynthesis protein B (MobB)" evidence="1">
    <location>
        <begin position="9"/>
        <end position="136"/>
    </location>
</feature>
<name>A0A398BA27_9BACI</name>
<evidence type="ECO:0000313" key="2">
    <source>
        <dbReference type="EMBL" id="RID84556.1"/>
    </source>
</evidence>
<proteinExistence type="predicted"/>
<dbReference type="GO" id="GO:0006777">
    <property type="term" value="P:Mo-molybdopterin cofactor biosynthetic process"/>
    <property type="evidence" value="ECO:0007669"/>
    <property type="project" value="InterPro"/>
</dbReference>
<dbReference type="GO" id="GO:0005525">
    <property type="term" value="F:GTP binding"/>
    <property type="evidence" value="ECO:0007669"/>
    <property type="project" value="InterPro"/>
</dbReference>
<dbReference type="Pfam" id="PF03205">
    <property type="entry name" value="MobB"/>
    <property type="match status" value="1"/>
</dbReference>
<dbReference type="Proteomes" id="UP000265816">
    <property type="component" value="Unassembled WGS sequence"/>
</dbReference>
<dbReference type="PANTHER" id="PTHR40072">
    <property type="entry name" value="MOLYBDOPTERIN-GUANINE DINUCLEOTIDE BIOSYNTHESIS ADAPTER PROTEIN-RELATED"/>
    <property type="match status" value="1"/>
</dbReference>
<dbReference type="PANTHER" id="PTHR40072:SF1">
    <property type="entry name" value="MOLYBDOPTERIN-GUANINE DINUCLEOTIDE BIOSYNTHESIS ADAPTER PROTEIN"/>
    <property type="match status" value="1"/>
</dbReference>
<dbReference type="InterPro" id="IPR004435">
    <property type="entry name" value="MobB_dom"/>
</dbReference>
<protein>
    <submittedName>
        <fullName evidence="2">Molybdopterin-guanine dinucleotide biosynthesis protein B</fullName>
    </submittedName>
</protein>
<dbReference type="InterPro" id="IPR027417">
    <property type="entry name" value="P-loop_NTPase"/>
</dbReference>
<reference evidence="2 3" key="1">
    <citation type="submission" date="2018-08" db="EMBL/GenBank/DDBJ databases">
        <title>Bacillus jemisoniae sp. nov., Bacillus chryseoplanitiae sp. nov., Bacillus resnikiae sp. nov., and Bacillus frankliniae sp. nov., isolated from Viking spacecraft and associated surfaces.</title>
        <authorList>
            <person name="Seuylemezian A."/>
            <person name="Vaishampayan P."/>
        </authorList>
    </citation>
    <scope>NUCLEOTIDE SEQUENCE [LARGE SCALE GENOMIC DNA]</scope>
    <source>
        <strain evidence="2 3">JJ-247</strain>
    </source>
</reference>
<sequence length="176" mass="19092">MALVKPVLLQIAGYQDSGKTTVAAGLIERISSCGWKAVAIKHHGHGGKPAVYEGKDSGRHVAAGAVASIVEGGGRLVMHADKAGWSLEEQVRLAEYFMPEVVLVEGHKHAGFPKIVLLRGREDFHLLEELLDIVAVFVMDGGLEVRVRGMVDVPIFKTGSEEGYGWVLSYIENYLN</sequence>
<dbReference type="InterPro" id="IPR052539">
    <property type="entry name" value="MGD_biosynthesis_adapter"/>
</dbReference>
<evidence type="ECO:0000259" key="1">
    <source>
        <dbReference type="Pfam" id="PF03205"/>
    </source>
</evidence>